<keyword evidence="7" id="KW-1185">Reference proteome</keyword>
<dbReference type="GO" id="GO:0006525">
    <property type="term" value="P:arginine metabolic process"/>
    <property type="evidence" value="ECO:0007669"/>
    <property type="project" value="TreeGrafter"/>
</dbReference>
<dbReference type="Proteomes" id="UP000886607">
    <property type="component" value="Unassembled WGS sequence"/>
</dbReference>
<keyword evidence="2" id="KW-0378">Hydrolase</keyword>
<dbReference type="EMBL" id="BKBQ01000020">
    <property type="protein sequence ID" value="GEQ54579.1"/>
    <property type="molecule type" value="Genomic_DNA"/>
</dbReference>
<evidence type="ECO:0000313" key="4">
    <source>
        <dbReference type="EMBL" id="GEQ49598.1"/>
    </source>
</evidence>
<evidence type="ECO:0000313" key="6">
    <source>
        <dbReference type="Proteomes" id="UP000886597"/>
    </source>
</evidence>
<dbReference type="AlphaFoldDB" id="A0AAN4UBW7"/>
<comment type="caution">
    <text evidence="5">The sequence shown here is derived from an EMBL/GenBank/DDBJ whole genome shotgun (WGS) entry which is preliminary data.</text>
</comment>
<gene>
    <name evidence="4" type="ORF">TK11N_14500</name>
    <name evidence="5" type="ORF">TK2N_14230</name>
</gene>
<dbReference type="GO" id="GO:0045429">
    <property type="term" value="P:positive regulation of nitric oxide biosynthetic process"/>
    <property type="evidence" value="ECO:0007669"/>
    <property type="project" value="TreeGrafter"/>
</dbReference>
<reference evidence="5" key="1">
    <citation type="submission" date="2019-08" db="EMBL/GenBank/DDBJ databases">
        <authorList>
            <person name="Ishikawa M."/>
            <person name="Suzuki T."/>
            <person name="Matsutani M."/>
        </authorList>
    </citation>
    <scope>NUCLEOTIDE SEQUENCE</scope>
    <source>
        <strain evidence="5">7C1</strain>
        <strain evidence="4">8C4</strain>
    </source>
</reference>
<feature type="active site" description="Proton donor" evidence="3">
    <location>
        <position position="163"/>
    </location>
</feature>
<dbReference type="GO" id="GO:0016597">
    <property type="term" value="F:amino acid binding"/>
    <property type="evidence" value="ECO:0007669"/>
    <property type="project" value="TreeGrafter"/>
</dbReference>
<dbReference type="GO" id="GO:0000052">
    <property type="term" value="P:citrulline metabolic process"/>
    <property type="evidence" value="ECO:0007669"/>
    <property type="project" value="TreeGrafter"/>
</dbReference>
<evidence type="ECO:0000256" key="3">
    <source>
        <dbReference type="PIRSR" id="PIRSR633199-1"/>
    </source>
</evidence>
<accession>A0AAN4UBW7</accession>
<organism evidence="5 6">
    <name type="scientific">Tetragenococcus koreensis</name>
    <dbReference type="NCBI Taxonomy" id="290335"/>
    <lineage>
        <taxon>Bacteria</taxon>
        <taxon>Bacillati</taxon>
        <taxon>Bacillota</taxon>
        <taxon>Bacilli</taxon>
        <taxon>Lactobacillales</taxon>
        <taxon>Enterococcaceae</taxon>
        <taxon>Tetragenococcus</taxon>
    </lineage>
</organism>
<evidence type="ECO:0000313" key="7">
    <source>
        <dbReference type="Proteomes" id="UP000886607"/>
    </source>
</evidence>
<feature type="active site" description="Nucleophile" evidence="3">
    <location>
        <position position="251"/>
    </location>
</feature>
<proteinExistence type="inferred from homology"/>
<dbReference type="PANTHER" id="PTHR12737">
    <property type="entry name" value="DIMETHYLARGININE DIMETHYLAMINOHYDROLASE"/>
    <property type="match status" value="1"/>
</dbReference>
<dbReference type="Proteomes" id="UP000886597">
    <property type="component" value="Unassembled WGS sequence"/>
</dbReference>
<protein>
    <submittedName>
        <fullName evidence="5">NG,NG-dimethylarginine dimethylaminohydrolase</fullName>
    </submittedName>
</protein>
<reference evidence="5" key="2">
    <citation type="journal article" date="2020" name="Int. Dairy J.">
        <title>Lactic acid bacterial diversity in Brie cheese focusing on salt concentration and pH of isolation medium and characterisation of halophilic and alkaliphilic lactic acid bacterial isolates.</title>
        <authorList>
            <person name="Unno R."/>
            <person name="Matsutani M."/>
            <person name="Suzuki T."/>
            <person name="Kodama K."/>
            <person name="Matsushita H."/>
            <person name="Yamasato K."/>
            <person name="Koizumi Y."/>
            <person name="Ishikawa M."/>
        </authorList>
    </citation>
    <scope>NUCLEOTIDE SEQUENCE</scope>
    <source>
        <strain evidence="5">7C1</strain>
        <strain evidence="4">8C4</strain>
    </source>
</reference>
<dbReference type="EMBL" id="BKBO01000021">
    <property type="protein sequence ID" value="GEQ49598.1"/>
    <property type="molecule type" value="Genomic_DNA"/>
</dbReference>
<dbReference type="Gene3D" id="3.75.10.10">
    <property type="entry name" value="L-arginine/glycine Amidinotransferase, Chain A"/>
    <property type="match status" value="1"/>
</dbReference>
<dbReference type="Pfam" id="PF19420">
    <property type="entry name" value="DDAH_eukar"/>
    <property type="match status" value="1"/>
</dbReference>
<sequence>MFNNVIVRVPGKSLSEGISGADEGKPIYNSAIVQHEYYVNALTKTGVNITVLPPLEEFPDSCFIEDNALCTSKCTIISRPGAETRRKEVQSSDLQEALGKFYKNIEEIKEPGTIEPGDIMMVGDHYYIGLSDRTNEEGAEQMIAILEKYGLSGETVTMKEMLHLKTGVNYLEHNNLLVAGEFKDDPRFDKFNKIEIPEDEAYAANCIWINDYIIVPAGYPKVKKAIEDLGQYKVLEVDTSEFRKVDGGLSCLSLRF</sequence>
<evidence type="ECO:0000256" key="2">
    <source>
        <dbReference type="ARBA" id="ARBA00022801"/>
    </source>
</evidence>
<dbReference type="InterPro" id="IPR033199">
    <property type="entry name" value="DDAH-like"/>
</dbReference>
<dbReference type="SUPFAM" id="SSF55909">
    <property type="entry name" value="Pentein"/>
    <property type="match status" value="1"/>
</dbReference>
<evidence type="ECO:0000313" key="5">
    <source>
        <dbReference type="EMBL" id="GEQ54579.1"/>
    </source>
</evidence>
<comment type="similarity">
    <text evidence="1">Belongs to the DDAH family.</text>
</comment>
<dbReference type="GO" id="GO:0016403">
    <property type="term" value="F:dimethylargininase activity"/>
    <property type="evidence" value="ECO:0007669"/>
    <property type="project" value="TreeGrafter"/>
</dbReference>
<evidence type="ECO:0000256" key="1">
    <source>
        <dbReference type="ARBA" id="ARBA00008532"/>
    </source>
</evidence>
<dbReference type="RefSeq" id="WP_202584043.1">
    <property type="nucleotide sequence ID" value="NZ_BKBO01000021.1"/>
</dbReference>
<dbReference type="PANTHER" id="PTHR12737:SF9">
    <property type="entry name" value="DIMETHYLARGININASE"/>
    <property type="match status" value="1"/>
</dbReference>
<name>A0AAN4UBW7_9ENTE</name>